<dbReference type="InterPro" id="IPR036291">
    <property type="entry name" value="NAD(P)-bd_dom_sf"/>
</dbReference>
<protein>
    <submittedName>
        <fullName evidence="5">Uncharacterized protein</fullName>
    </submittedName>
</protein>
<feature type="compositionally biased region" description="Basic and acidic residues" evidence="4">
    <location>
        <begin position="145"/>
        <end position="156"/>
    </location>
</feature>
<evidence type="ECO:0000256" key="2">
    <source>
        <dbReference type="ARBA" id="ARBA00022857"/>
    </source>
</evidence>
<keyword evidence="3" id="KW-0560">Oxidoreductase</keyword>
<dbReference type="Gene3D" id="3.40.50.720">
    <property type="entry name" value="NAD(P)-binding Rossmann-like Domain"/>
    <property type="match status" value="1"/>
</dbReference>
<dbReference type="GeneID" id="59283479"/>
<dbReference type="PRINTS" id="PR00081">
    <property type="entry name" value="GDHRDH"/>
</dbReference>
<dbReference type="Proteomes" id="UP000578531">
    <property type="component" value="Unassembled WGS sequence"/>
</dbReference>
<keyword evidence="6" id="KW-1185">Reference proteome</keyword>
<comment type="caution">
    <text evidence="5">The sequence shown here is derived from an EMBL/GenBank/DDBJ whole genome shotgun (WGS) entry which is preliminary data.</text>
</comment>
<feature type="region of interest" description="Disordered" evidence="4">
    <location>
        <begin position="130"/>
        <end position="161"/>
    </location>
</feature>
<evidence type="ECO:0000256" key="1">
    <source>
        <dbReference type="ARBA" id="ARBA00006484"/>
    </source>
</evidence>
<gene>
    <name evidence="5" type="ORF">HO173_001805</name>
</gene>
<keyword evidence="2" id="KW-0521">NADP</keyword>
<dbReference type="InterPro" id="IPR052178">
    <property type="entry name" value="Sec_Metab_Biosynth_SDR"/>
</dbReference>
<feature type="compositionally biased region" description="Basic residues" evidence="4">
    <location>
        <begin position="130"/>
        <end position="144"/>
    </location>
</feature>
<dbReference type="PANTHER" id="PTHR43618">
    <property type="entry name" value="7-ALPHA-HYDROXYSTEROID DEHYDROGENASE"/>
    <property type="match status" value="1"/>
</dbReference>
<dbReference type="RefSeq" id="XP_037169464.1">
    <property type="nucleotide sequence ID" value="XM_037303742.1"/>
</dbReference>
<reference evidence="5 6" key="1">
    <citation type="journal article" date="2020" name="Genomics">
        <title>Complete, high-quality genomes from long-read metagenomic sequencing of two wolf lichen thalli reveals enigmatic genome architecture.</title>
        <authorList>
            <person name="McKenzie S.K."/>
            <person name="Walston R.F."/>
            <person name="Allen J.L."/>
        </authorList>
    </citation>
    <scope>NUCLEOTIDE SEQUENCE [LARGE SCALE GENOMIC DNA]</scope>
    <source>
        <strain evidence="5">WasteWater2</strain>
    </source>
</reference>
<organism evidence="5 6">
    <name type="scientific">Letharia columbiana</name>
    <dbReference type="NCBI Taxonomy" id="112416"/>
    <lineage>
        <taxon>Eukaryota</taxon>
        <taxon>Fungi</taxon>
        <taxon>Dikarya</taxon>
        <taxon>Ascomycota</taxon>
        <taxon>Pezizomycotina</taxon>
        <taxon>Lecanoromycetes</taxon>
        <taxon>OSLEUM clade</taxon>
        <taxon>Lecanoromycetidae</taxon>
        <taxon>Lecanorales</taxon>
        <taxon>Lecanorineae</taxon>
        <taxon>Parmeliaceae</taxon>
        <taxon>Letharia</taxon>
    </lineage>
</organism>
<comment type="similarity">
    <text evidence="1">Belongs to the short-chain dehydrogenases/reductases (SDR) family.</text>
</comment>
<evidence type="ECO:0000256" key="3">
    <source>
        <dbReference type="ARBA" id="ARBA00023002"/>
    </source>
</evidence>
<evidence type="ECO:0000313" key="5">
    <source>
        <dbReference type="EMBL" id="KAF6240195.1"/>
    </source>
</evidence>
<sequence>MWSQTFSTKDPCRTSCLAPLSTKKDTPRMTTGKADNTFLESSKIFDVSHVTAVVTGALLANGAKVHIIDRRDSALRSVVNVYDTEPDQIRPQVMFHPFSKRYPAFYDKRIQWPHRRHQPESLRPAIRRLRTQQRPNSRHIHRNHRDNATHSDRAGEPDPATLSASPCTIHISYAASKVAFLHLNPMLPTTFAQTGVRVNVSAPGTFPTEIAVDTSRADQKSKLEQMAMPSVIGRPGRQTDMAAPTLVLA</sequence>
<name>A0A8H6L981_9LECA</name>
<dbReference type="SUPFAM" id="SSF51735">
    <property type="entry name" value="NAD(P)-binding Rossmann-fold domains"/>
    <property type="match status" value="2"/>
</dbReference>
<proteinExistence type="inferred from homology"/>
<dbReference type="AlphaFoldDB" id="A0A8H6L981"/>
<dbReference type="GO" id="GO:0016491">
    <property type="term" value="F:oxidoreductase activity"/>
    <property type="evidence" value="ECO:0007669"/>
    <property type="project" value="UniProtKB-KW"/>
</dbReference>
<dbReference type="PANTHER" id="PTHR43618:SF4">
    <property type="entry name" value="SHORT CHAIN DEHYDROGENASE_REDUCTASE FAMILY (AFU_ORTHOLOGUE AFUA_7G04540)"/>
    <property type="match status" value="1"/>
</dbReference>
<accession>A0A8H6L981</accession>
<evidence type="ECO:0000256" key="4">
    <source>
        <dbReference type="SAM" id="MobiDB-lite"/>
    </source>
</evidence>
<dbReference type="InterPro" id="IPR002347">
    <property type="entry name" value="SDR_fam"/>
</dbReference>
<evidence type="ECO:0000313" key="6">
    <source>
        <dbReference type="Proteomes" id="UP000578531"/>
    </source>
</evidence>
<dbReference type="EMBL" id="JACCJC010000004">
    <property type="protein sequence ID" value="KAF6240195.1"/>
    <property type="molecule type" value="Genomic_DNA"/>
</dbReference>